<evidence type="ECO:0000259" key="1">
    <source>
        <dbReference type="PROSITE" id="PS51832"/>
    </source>
</evidence>
<dbReference type="PANTHER" id="PTHR45228:SF8">
    <property type="entry name" value="TWO-COMPONENT RESPONSE REGULATOR-RELATED"/>
    <property type="match status" value="1"/>
</dbReference>
<dbReference type="InterPro" id="IPR003607">
    <property type="entry name" value="HD/PDEase_dom"/>
</dbReference>
<name>A0AAJ1IET9_9SPIO</name>
<evidence type="ECO:0000313" key="2">
    <source>
        <dbReference type="EMBL" id="MDC7228028.1"/>
    </source>
</evidence>
<dbReference type="SUPFAM" id="SSF109604">
    <property type="entry name" value="HD-domain/PDEase-like"/>
    <property type="match status" value="1"/>
</dbReference>
<dbReference type="InterPro" id="IPR052020">
    <property type="entry name" value="Cyclic_di-GMP/3'3'-cGAMP_PDE"/>
</dbReference>
<dbReference type="Pfam" id="PF13487">
    <property type="entry name" value="HD_5"/>
    <property type="match status" value="1"/>
</dbReference>
<dbReference type="PANTHER" id="PTHR45228">
    <property type="entry name" value="CYCLIC DI-GMP PHOSPHODIESTERASE TM_0186-RELATED"/>
    <property type="match status" value="1"/>
</dbReference>
<dbReference type="CDD" id="cd00077">
    <property type="entry name" value="HDc"/>
    <property type="match status" value="1"/>
</dbReference>
<dbReference type="EMBL" id="JAQQAL010000039">
    <property type="protein sequence ID" value="MDC7228028.1"/>
    <property type="molecule type" value="Genomic_DNA"/>
</dbReference>
<dbReference type="Gene3D" id="1.10.3210.10">
    <property type="entry name" value="Hypothetical protein af1432"/>
    <property type="match status" value="1"/>
</dbReference>
<dbReference type="InterPro" id="IPR037522">
    <property type="entry name" value="HD_GYP_dom"/>
</dbReference>
<protein>
    <submittedName>
        <fullName evidence="2">HD domain-containing protein</fullName>
    </submittedName>
</protein>
<reference evidence="2 3" key="1">
    <citation type="submission" date="2022-12" db="EMBL/GenBank/DDBJ databases">
        <title>Metagenome assembled genome from gulf of manar.</title>
        <authorList>
            <person name="Kohli P."/>
            <person name="Pk S."/>
            <person name="Venkata Ramana C."/>
            <person name="Sasikala C."/>
        </authorList>
    </citation>
    <scope>NUCLEOTIDE SEQUENCE [LARGE SCALE GENOMIC DNA]</scope>
    <source>
        <strain evidence="2">JB008</strain>
    </source>
</reference>
<dbReference type="PROSITE" id="PS51832">
    <property type="entry name" value="HD_GYP"/>
    <property type="match status" value="1"/>
</dbReference>
<proteinExistence type="predicted"/>
<sequence>MIEPCINYMTELYQDSNIPVVQFSADMEVIWSNQSFSQYFPGRELKGSNMSALTRTQLKMHLATAKGHSGRFQIKLHSNTHVSSSVVLLVFPADNKKNRPENFVGFIDDLTQDQNMMLRKTYLGLLEASKLKDDDTGNHIKRVGAYARKLSEECYQRKLFSQINLDFIENIHFLAPMHDVGKIGTPDEILNKRGPLDESQWSIMKEHTINGALILSNYPDKMASEIARAHHEKWDGSGYLFGLTGDDIPLAARITAIADVYDALRMKRSYKDAFPHSKAVEIIKKDRATHFDPVLVDVFESIADSFDSIYEALSDESRIIEPLEIEELELVDEDFEEITELEEL</sequence>
<dbReference type="AlphaFoldDB" id="A0AAJ1IET9"/>
<accession>A0AAJ1IET9</accession>
<gene>
    <name evidence="2" type="ORF">PQJ61_14795</name>
</gene>
<dbReference type="Proteomes" id="UP001221217">
    <property type="component" value="Unassembled WGS sequence"/>
</dbReference>
<evidence type="ECO:0000313" key="3">
    <source>
        <dbReference type="Proteomes" id="UP001221217"/>
    </source>
</evidence>
<feature type="domain" description="HD-GYP" evidence="1">
    <location>
        <begin position="114"/>
        <end position="315"/>
    </location>
</feature>
<organism evidence="2 3">
    <name type="scientific">Candidatus Thalassospirochaeta sargassi</name>
    <dbReference type="NCBI Taxonomy" id="3119039"/>
    <lineage>
        <taxon>Bacteria</taxon>
        <taxon>Pseudomonadati</taxon>
        <taxon>Spirochaetota</taxon>
        <taxon>Spirochaetia</taxon>
        <taxon>Spirochaetales</taxon>
        <taxon>Spirochaetaceae</taxon>
        <taxon>Candidatus Thalassospirochaeta</taxon>
    </lineage>
</organism>
<comment type="caution">
    <text evidence="2">The sequence shown here is derived from an EMBL/GenBank/DDBJ whole genome shotgun (WGS) entry which is preliminary data.</text>
</comment>
<dbReference type="SMART" id="SM00471">
    <property type="entry name" value="HDc"/>
    <property type="match status" value="1"/>
</dbReference>